<dbReference type="PROSITE" id="PS50237">
    <property type="entry name" value="HECT"/>
    <property type="match status" value="1"/>
</dbReference>
<feature type="region of interest" description="Disordered" evidence="4">
    <location>
        <begin position="232"/>
        <end position="257"/>
    </location>
</feature>
<keyword evidence="7" id="KW-1185">Reference proteome</keyword>
<feature type="compositionally biased region" description="Low complexity" evidence="4">
    <location>
        <begin position="169"/>
        <end position="179"/>
    </location>
</feature>
<reference evidence="6 7" key="1">
    <citation type="submission" date="2021-06" db="EMBL/GenBank/DDBJ databases">
        <authorList>
            <person name="Palmer J.M."/>
        </authorList>
    </citation>
    <scope>NUCLEOTIDE SEQUENCE [LARGE SCALE GENOMIC DNA]</scope>
    <source>
        <strain evidence="7">if_2019</strain>
        <tissue evidence="6">Muscle</tissue>
    </source>
</reference>
<evidence type="ECO:0000256" key="3">
    <source>
        <dbReference type="PROSITE-ProRule" id="PRU00104"/>
    </source>
</evidence>
<protein>
    <recommendedName>
        <fullName evidence="5">HECT domain-containing protein</fullName>
    </recommendedName>
</protein>
<feature type="region of interest" description="Disordered" evidence="4">
    <location>
        <begin position="109"/>
        <end position="179"/>
    </location>
</feature>
<dbReference type="SUPFAM" id="SSF56204">
    <property type="entry name" value="Hect, E3 ligase catalytic domain"/>
    <property type="match status" value="1"/>
</dbReference>
<comment type="caution">
    <text evidence="6">The sequence shown here is derived from an EMBL/GenBank/DDBJ whole genome shotgun (WGS) entry which is preliminary data.</text>
</comment>
<dbReference type="Pfam" id="PF00632">
    <property type="entry name" value="HECT"/>
    <property type="match status" value="1"/>
</dbReference>
<evidence type="ECO:0000259" key="5">
    <source>
        <dbReference type="PROSITE" id="PS50237"/>
    </source>
</evidence>
<dbReference type="Proteomes" id="UP001482620">
    <property type="component" value="Unassembled WGS sequence"/>
</dbReference>
<feature type="compositionally biased region" description="Polar residues" evidence="4">
    <location>
        <begin position="234"/>
        <end position="243"/>
    </location>
</feature>
<keyword evidence="1" id="KW-0808">Transferase</keyword>
<feature type="domain" description="HECT" evidence="5">
    <location>
        <begin position="329"/>
        <end position="364"/>
    </location>
</feature>
<gene>
    <name evidence="6" type="ORF">ILYODFUR_015825</name>
</gene>
<feature type="compositionally biased region" description="Polar residues" evidence="4">
    <location>
        <begin position="146"/>
        <end position="160"/>
    </location>
</feature>
<feature type="region of interest" description="Disordered" evidence="4">
    <location>
        <begin position="1"/>
        <end position="57"/>
    </location>
</feature>
<evidence type="ECO:0000256" key="4">
    <source>
        <dbReference type="SAM" id="MobiDB-lite"/>
    </source>
</evidence>
<evidence type="ECO:0000256" key="2">
    <source>
        <dbReference type="ARBA" id="ARBA00022786"/>
    </source>
</evidence>
<feature type="compositionally biased region" description="Basic residues" evidence="4">
    <location>
        <begin position="109"/>
        <end position="127"/>
    </location>
</feature>
<evidence type="ECO:0000313" key="6">
    <source>
        <dbReference type="EMBL" id="MEQ2221426.1"/>
    </source>
</evidence>
<accession>A0ABV0SMR7</accession>
<dbReference type="Gene3D" id="3.30.2410.10">
    <property type="entry name" value="Hect, E3 ligase catalytic domain"/>
    <property type="match status" value="1"/>
</dbReference>
<evidence type="ECO:0000313" key="7">
    <source>
        <dbReference type="Proteomes" id="UP001482620"/>
    </source>
</evidence>
<comment type="caution">
    <text evidence="3">Lacks conserved residue(s) required for the propagation of feature annotation.</text>
</comment>
<keyword evidence="2 3" id="KW-0833">Ubl conjugation pathway</keyword>
<dbReference type="InterPro" id="IPR000569">
    <property type="entry name" value="HECT_dom"/>
</dbReference>
<proteinExistence type="predicted"/>
<feature type="compositionally biased region" description="Basic and acidic residues" evidence="4">
    <location>
        <begin position="1"/>
        <end position="12"/>
    </location>
</feature>
<evidence type="ECO:0000256" key="1">
    <source>
        <dbReference type="ARBA" id="ARBA00022679"/>
    </source>
</evidence>
<name>A0ABV0SMR7_9TELE</name>
<feature type="compositionally biased region" description="Basic and acidic residues" evidence="4">
    <location>
        <begin position="20"/>
        <end position="47"/>
    </location>
</feature>
<dbReference type="Gene3D" id="3.90.1750.10">
    <property type="entry name" value="Hect, E3 ligase catalytic domains"/>
    <property type="match status" value="1"/>
</dbReference>
<sequence>MVQCEDREDRVPPSKTTLCGEHEDQSKVQRKLPEPEPGPDLKSKTMSEGDSDDSDIEDIEDIVKTALVESEMKLKRERQRKVLQDIHSYKSNRVRVAIAIAKRKMKKLKQKRLRRILQKTHSYKSNRVHQTSKSPETENGPDSCRASFQNQPNTTENASPCTRRIPQRSDSPSSAASCVSIGSNRSKDILQDFNNDSTSFELQVLLGIQAEQKCQEERQRILGEILHLHKSNRVHQTSQSPETENGPDPCGASFQNQPNTTQYALTCTRSEEDVEMLSPPQQPITPENEMSLATILQEFRTEHIDGRTLIVVARRTRVLQSAIVALHKDYFDWHKCPQVEFVGEMAEDFGGPTREFMRLLMKEVQGMGVFEGPQHNLLFAYNQAAFDQKRFYTAGKLAAWSIVHGGPGLRCLDPILYKLMCGQVPDFRAFDYAALHESDVQQNIQRIHQCDSDSSWNKLKEELGDWIASCGVPQIYSIPVADWLQVVDHILRHYIFLRPKCMIEQFIDGFNSCGFFWETVKNSWRMFQKLFTKGDEALTRAEFKALYDVNWSDKGSNRRDAEEETMFSFESILITIEEGRAPISFEDILVFWTGAKEVPLLGFPGPLQVDFFNQECVDRPYLCTSTCSLTLSLPRGVRDEEVLMTLLIEAIRGLVEFGNV</sequence>
<dbReference type="EMBL" id="JAHRIQ010001409">
    <property type="protein sequence ID" value="MEQ2221426.1"/>
    <property type="molecule type" value="Genomic_DNA"/>
</dbReference>
<dbReference type="InterPro" id="IPR035983">
    <property type="entry name" value="Hect_E3_ubiquitin_ligase"/>
</dbReference>
<organism evidence="6 7">
    <name type="scientific">Ilyodon furcidens</name>
    <name type="common">goldbreast splitfin</name>
    <dbReference type="NCBI Taxonomy" id="33524"/>
    <lineage>
        <taxon>Eukaryota</taxon>
        <taxon>Metazoa</taxon>
        <taxon>Chordata</taxon>
        <taxon>Craniata</taxon>
        <taxon>Vertebrata</taxon>
        <taxon>Euteleostomi</taxon>
        <taxon>Actinopterygii</taxon>
        <taxon>Neopterygii</taxon>
        <taxon>Teleostei</taxon>
        <taxon>Neoteleostei</taxon>
        <taxon>Acanthomorphata</taxon>
        <taxon>Ovalentaria</taxon>
        <taxon>Atherinomorphae</taxon>
        <taxon>Cyprinodontiformes</taxon>
        <taxon>Goodeidae</taxon>
        <taxon>Ilyodon</taxon>
    </lineage>
</organism>